<reference evidence="2 3" key="1">
    <citation type="journal article" date="2019" name="Int. J. Syst. Evol. Microbiol.">
        <title>The Global Catalogue of Microorganisms (GCM) 10K type strain sequencing project: providing services to taxonomists for standard genome sequencing and annotation.</title>
        <authorList>
            <consortium name="The Broad Institute Genomics Platform"/>
            <consortium name="The Broad Institute Genome Sequencing Center for Infectious Disease"/>
            <person name="Wu L."/>
            <person name="Ma J."/>
        </authorList>
    </citation>
    <scope>NUCLEOTIDE SEQUENCE [LARGE SCALE GENOMIC DNA]</scope>
    <source>
        <strain evidence="2 3">JCM 9933</strain>
    </source>
</reference>
<accession>A0ABN1G827</accession>
<feature type="transmembrane region" description="Helical" evidence="1">
    <location>
        <begin position="20"/>
        <end position="41"/>
    </location>
</feature>
<name>A0ABN1G827_9PROT</name>
<dbReference type="Proteomes" id="UP001501588">
    <property type="component" value="Unassembled WGS sequence"/>
</dbReference>
<gene>
    <name evidence="2" type="ORF">GCM10009416_49100</name>
</gene>
<evidence type="ECO:0000256" key="1">
    <source>
        <dbReference type="SAM" id="Phobius"/>
    </source>
</evidence>
<organism evidence="2 3">
    <name type="scientific">Craurococcus roseus</name>
    <dbReference type="NCBI Taxonomy" id="77585"/>
    <lineage>
        <taxon>Bacteria</taxon>
        <taxon>Pseudomonadati</taxon>
        <taxon>Pseudomonadota</taxon>
        <taxon>Alphaproteobacteria</taxon>
        <taxon>Acetobacterales</taxon>
        <taxon>Acetobacteraceae</taxon>
        <taxon>Craurococcus</taxon>
    </lineage>
</organism>
<sequence>MSDDAPRPGSEVAVVVRRWVRLSVLALLLLVLVAVTRLGGFPWVETLGVALTAAALWLGQSFVFRALARGRLARRPVAPRGGEGGPNRPG</sequence>
<dbReference type="EMBL" id="BAAAFZ010000104">
    <property type="protein sequence ID" value="GAA0605910.1"/>
    <property type="molecule type" value="Genomic_DNA"/>
</dbReference>
<feature type="transmembrane region" description="Helical" evidence="1">
    <location>
        <begin position="47"/>
        <end position="68"/>
    </location>
</feature>
<protein>
    <submittedName>
        <fullName evidence="2">Uncharacterized protein</fullName>
    </submittedName>
</protein>
<proteinExistence type="predicted"/>
<keyword evidence="1" id="KW-0812">Transmembrane</keyword>
<keyword evidence="3" id="KW-1185">Reference proteome</keyword>
<dbReference type="RefSeq" id="WP_343898097.1">
    <property type="nucleotide sequence ID" value="NZ_BAAAFZ010000104.1"/>
</dbReference>
<evidence type="ECO:0000313" key="2">
    <source>
        <dbReference type="EMBL" id="GAA0605910.1"/>
    </source>
</evidence>
<evidence type="ECO:0000313" key="3">
    <source>
        <dbReference type="Proteomes" id="UP001501588"/>
    </source>
</evidence>
<keyword evidence="1" id="KW-0472">Membrane</keyword>
<comment type="caution">
    <text evidence="2">The sequence shown here is derived from an EMBL/GenBank/DDBJ whole genome shotgun (WGS) entry which is preliminary data.</text>
</comment>
<keyword evidence="1" id="KW-1133">Transmembrane helix</keyword>